<protein>
    <submittedName>
        <fullName evidence="2">Uncharacterized protein</fullName>
    </submittedName>
</protein>
<keyword evidence="3" id="KW-1185">Reference proteome</keyword>
<sequence length="145" mass="15772">MDALRGRSVTDGAAASPTADQRPAREDGLGSRAHIRATIERARAAIHSARDRTTSSRAALAHSDALVGASEQMLQQSLALRAQLRASVTAYARHLRADGEPPQRMLVLVKSAMREATPPELDPYDARALMEDVVRWSIEAYYHAA</sequence>
<comment type="caution">
    <text evidence="2">The sequence shown here is derived from an EMBL/GenBank/DDBJ whole genome shotgun (WGS) entry which is preliminary data.</text>
</comment>
<evidence type="ECO:0000313" key="3">
    <source>
        <dbReference type="Proteomes" id="UP001161325"/>
    </source>
</evidence>
<evidence type="ECO:0000256" key="1">
    <source>
        <dbReference type="SAM" id="MobiDB-lite"/>
    </source>
</evidence>
<gene>
    <name evidence="2" type="ORF">rosag_16360</name>
</gene>
<dbReference type="EMBL" id="BRXS01000002">
    <property type="protein sequence ID" value="GLC25123.1"/>
    <property type="molecule type" value="Genomic_DNA"/>
</dbReference>
<name>A0AA37VA66_9BACT</name>
<dbReference type="AlphaFoldDB" id="A0AA37VA66"/>
<proteinExistence type="predicted"/>
<evidence type="ECO:0000313" key="2">
    <source>
        <dbReference type="EMBL" id="GLC25123.1"/>
    </source>
</evidence>
<organism evidence="2 3">
    <name type="scientific">Roseisolibacter agri</name>
    <dbReference type="NCBI Taxonomy" id="2014610"/>
    <lineage>
        <taxon>Bacteria</taxon>
        <taxon>Pseudomonadati</taxon>
        <taxon>Gemmatimonadota</taxon>
        <taxon>Gemmatimonadia</taxon>
        <taxon>Gemmatimonadales</taxon>
        <taxon>Gemmatimonadaceae</taxon>
        <taxon>Roseisolibacter</taxon>
    </lineage>
</organism>
<dbReference type="Proteomes" id="UP001161325">
    <property type="component" value="Unassembled WGS sequence"/>
</dbReference>
<reference evidence="2" key="1">
    <citation type="submission" date="2022-08" db="EMBL/GenBank/DDBJ databases">
        <title>Draft genome sequencing of Roseisolibacter agri AW1220.</title>
        <authorList>
            <person name="Tobiishi Y."/>
            <person name="Tonouchi A."/>
        </authorList>
    </citation>
    <scope>NUCLEOTIDE SEQUENCE</scope>
    <source>
        <strain evidence="2">AW1220</strain>
    </source>
</reference>
<accession>A0AA37VA66</accession>
<feature type="region of interest" description="Disordered" evidence="1">
    <location>
        <begin position="1"/>
        <end position="31"/>
    </location>
</feature>